<sequence>MKHKKPLALILSLITALTLSIPVMAQEGNIPDKIIILHTNDVHCGIDDNIGYAGLVSCKAQMEQVYGRENVTLVDAGDAIQGGAIGTLSDGAFPVDIMNQAGYDIAVPGNHEFDYGMDNFLRLAEERAEYTYVCSNFIDLKTGSSVFLPFKIISYGDVDVAYVGIDTPESFTKSTPLYFQDDEGNYIYGFCQGNNGQDLYDNVQNSVDTAIAMGADYVIAIGHLGMEGSTPQWQSEAVIANTNGIDAFIDGHSHEAYDKKVKNKDGKEVVLAQTGTKLNAVGKIVLDPKNGTITAELIENYTDKDPVMDTFIHALKNGFADVLGQVVAKSDVTLTTKDPSGNERLIRNGETNLGDLCADAYRSVMGADIGIVNGGGIRADIKAGNITYEDIINVHPYGNEMCVVEATGQEILDALELGASLYPEENGGFLQVSGLTYSIDPSIPSSVIRNDEGEFLRVNGEYRVSHVLVDGIPLDPAKTYTVASHNYMIKNGGDGFTMFRDNKLLQDCTMLDNQVLIDYITKQLKGIVGKEYAMPYGEGRISIIYSASAAGNAA</sequence>
<dbReference type="GO" id="GO:0009166">
    <property type="term" value="P:nucleotide catabolic process"/>
    <property type="evidence" value="ECO:0007669"/>
    <property type="project" value="InterPro"/>
</dbReference>
<keyword evidence="1 2" id="KW-0732">Signal</keyword>
<feature type="signal peptide" evidence="2">
    <location>
        <begin position="1"/>
        <end position="25"/>
    </location>
</feature>
<evidence type="ECO:0000313" key="5">
    <source>
        <dbReference type="EMBL" id="ODM05066.1"/>
    </source>
</evidence>
<proteinExistence type="inferred from homology"/>
<dbReference type="PANTHER" id="PTHR11575:SF24">
    <property type="entry name" value="5'-NUCLEOTIDASE"/>
    <property type="match status" value="1"/>
</dbReference>
<protein>
    <submittedName>
        <fullName evidence="5">Trifunctional nucleotide phosphoesterase protein YfkN</fullName>
    </submittedName>
</protein>
<dbReference type="SUPFAM" id="SSF55816">
    <property type="entry name" value="5'-nucleotidase (syn. UDP-sugar hydrolase), C-terminal domain"/>
    <property type="match status" value="1"/>
</dbReference>
<dbReference type="InterPro" id="IPR036907">
    <property type="entry name" value="5'-Nucleotdase_C_sf"/>
</dbReference>
<comment type="similarity">
    <text evidence="2">Belongs to the 5'-nucleotidase family.</text>
</comment>
<reference evidence="5 6" key="1">
    <citation type="submission" date="2016-07" db="EMBL/GenBank/DDBJ databases">
        <title>Characterization of isolates of Eisenbergiella tayi derived from blood cultures, using whole genome sequencing.</title>
        <authorList>
            <person name="Burdz T."/>
            <person name="Wiebe D."/>
            <person name="Huynh C."/>
            <person name="Bernard K."/>
        </authorList>
    </citation>
    <scope>NUCLEOTIDE SEQUENCE [LARGE SCALE GENOMIC DNA]</scope>
    <source>
        <strain evidence="5 6">NML 110608</strain>
    </source>
</reference>
<name>A0A1E3AA66_9FIRM</name>
<evidence type="ECO:0000256" key="1">
    <source>
        <dbReference type="ARBA" id="ARBA00022729"/>
    </source>
</evidence>
<evidence type="ECO:0000256" key="2">
    <source>
        <dbReference type="RuleBase" id="RU362119"/>
    </source>
</evidence>
<dbReference type="Pfam" id="PF00149">
    <property type="entry name" value="Metallophos"/>
    <property type="match status" value="1"/>
</dbReference>
<feature type="domain" description="Calcineurin-like phosphoesterase" evidence="3">
    <location>
        <begin position="36"/>
        <end position="255"/>
    </location>
</feature>
<dbReference type="Proteomes" id="UP000094067">
    <property type="component" value="Unassembled WGS sequence"/>
</dbReference>
<dbReference type="Pfam" id="PF02872">
    <property type="entry name" value="5_nucleotid_C"/>
    <property type="match status" value="1"/>
</dbReference>
<dbReference type="EMBL" id="MCGH01000002">
    <property type="protein sequence ID" value="ODM05066.1"/>
    <property type="molecule type" value="Genomic_DNA"/>
</dbReference>
<keyword evidence="2" id="KW-0547">Nucleotide-binding</keyword>
<dbReference type="InterPro" id="IPR008334">
    <property type="entry name" value="5'-Nucleotdase_C"/>
</dbReference>
<dbReference type="InterPro" id="IPR004843">
    <property type="entry name" value="Calcineurin-like_PHP"/>
</dbReference>
<dbReference type="GO" id="GO:0016787">
    <property type="term" value="F:hydrolase activity"/>
    <property type="evidence" value="ECO:0007669"/>
    <property type="project" value="UniProtKB-KW"/>
</dbReference>
<dbReference type="AlphaFoldDB" id="A0A1E3AA66"/>
<dbReference type="Gene3D" id="3.60.21.10">
    <property type="match status" value="1"/>
</dbReference>
<evidence type="ECO:0000259" key="4">
    <source>
        <dbReference type="Pfam" id="PF02872"/>
    </source>
</evidence>
<accession>A0A1E3AA66</accession>
<comment type="caution">
    <text evidence="5">The sequence shown here is derived from an EMBL/GenBank/DDBJ whole genome shotgun (WGS) entry which is preliminary data.</text>
</comment>
<feature type="chain" id="PRO_5009027072" evidence="2">
    <location>
        <begin position="26"/>
        <end position="554"/>
    </location>
</feature>
<organism evidence="5 6">
    <name type="scientific">Eisenbergiella tayi</name>
    <dbReference type="NCBI Taxonomy" id="1432052"/>
    <lineage>
        <taxon>Bacteria</taxon>
        <taxon>Bacillati</taxon>
        <taxon>Bacillota</taxon>
        <taxon>Clostridia</taxon>
        <taxon>Lachnospirales</taxon>
        <taxon>Lachnospiraceae</taxon>
        <taxon>Eisenbergiella</taxon>
    </lineage>
</organism>
<dbReference type="PATRIC" id="fig|1432052.4.peg.1066"/>
<feature type="domain" description="5'-Nucleotidase C-terminal" evidence="4">
    <location>
        <begin position="335"/>
        <end position="500"/>
    </location>
</feature>
<gene>
    <name evidence="5" type="primary">yfkN_1</name>
    <name evidence="5" type="ORF">BEI61_00949</name>
</gene>
<dbReference type="InterPro" id="IPR029052">
    <property type="entry name" value="Metallo-depent_PP-like"/>
</dbReference>
<dbReference type="SUPFAM" id="SSF56300">
    <property type="entry name" value="Metallo-dependent phosphatases"/>
    <property type="match status" value="1"/>
</dbReference>
<dbReference type="InterPro" id="IPR006179">
    <property type="entry name" value="5_nucleotidase/apyrase"/>
</dbReference>
<dbReference type="RefSeq" id="WP_069151455.1">
    <property type="nucleotide sequence ID" value="NZ_MCGH01000002.1"/>
</dbReference>
<dbReference type="PRINTS" id="PR01607">
    <property type="entry name" value="APYRASEFAMLY"/>
</dbReference>
<dbReference type="Gene3D" id="3.90.780.10">
    <property type="entry name" value="5'-Nucleotidase, C-terminal domain"/>
    <property type="match status" value="1"/>
</dbReference>
<evidence type="ECO:0000313" key="6">
    <source>
        <dbReference type="Proteomes" id="UP000094067"/>
    </source>
</evidence>
<evidence type="ECO:0000259" key="3">
    <source>
        <dbReference type="Pfam" id="PF00149"/>
    </source>
</evidence>
<keyword evidence="2" id="KW-0378">Hydrolase</keyword>
<dbReference type="GO" id="GO:0000166">
    <property type="term" value="F:nucleotide binding"/>
    <property type="evidence" value="ECO:0007669"/>
    <property type="project" value="UniProtKB-KW"/>
</dbReference>
<dbReference type="PANTHER" id="PTHR11575">
    <property type="entry name" value="5'-NUCLEOTIDASE-RELATED"/>
    <property type="match status" value="1"/>
</dbReference>